<evidence type="ECO:0000313" key="1">
    <source>
        <dbReference type="EMBL" id="KAH9803262.1"/>
    </source>
</evidence>
<accession>A0ACB8NZH5</accession>
<dbReference type="EMBL" id="CM039170">
    <property type="protein sequence ID" value="KAH9803262.1"/>
    <property type="molecule type" value="Genomic_DNA"/>
</dbReference>
<reference evidence="2" key="1">
    <citation type="journal article" date="2023" name="Hortic. Res.">
        <title>A chromosome-level phased genome enabling allele-level studies in sweet orange: a case study on citrus Huanglongbing tolerance.</title>
        <authorList>
            <person name="Wu B."/>
            <person name="Yu Q."/>
            <person name="Deng Z."/>
            <person name="Duan Y."/>
            <person name="Luo F."/>
            <person name="Gmitter F. Jr."/>
        </authorList>
    </citation>
    <scope>NUCLEOTIDE SEQUENCE [LARGE SCALE GENOMIC DNA]</scope>
    <source>
        <strain evidence="2">cv. Valencia</strain>
    </source>
</reference>
<gene>
    <name evidence="1" type="ORF">KPL71_001694</name>
</gene>
<organism evidence="1 2">
    <name type="scientific">Citrus sinensis</name>
    <name type="common">Sweet orange</name>
    <name type="synonym">Citrus aurantium var. sinensis</name>
    <dbReference type="NCBI Taxonomy" id="2711"/>
    <lineage>
        <taxon>Eukaryota</taxon>
        <taxon>Viridiplantae</taxon>
        <taxon>Streptophyta</taxon>
        <taxon>Embryophyta</taxon>
        <taxon>Tracheophyta</taxon>
        <taxon>Spermatophyta</taxon>
        <taxon>Magnoliopsida</taxon>
        <taxon>eudicotyledons</taxon>
        <taxon>Gunneridae</taxon>
        <taxon>Pentapetalae</taxon>
        <taxon>rosids</taxon>
        <taxon>malvids</taxon>
        <taxon>Sapindales</taxon>
        <taxon>Rutaceae</taxon>
        <taxon>Aurantioideae</taxon>
        <taxon>Citrus</taxon>
    </lineage>
</organism>
<evidence type="ECO:0000313" key="2">
    <source>
        <dbReference type="Proteomes" id="UP000829398"/>
    </source>
</evidence>
<keyword evidence="2" id="KW-1185">Reference proteome</keyword>
<dbReference type="Proteomes" id="UP000829398">
    <property type="component" value="Chromosome 1"/>
</dbReference>
<sequence length="320" mass="35391">MEKPEESTGRSKTFCVTGANGYIGSWLVKTLLERGYIVHATVRDPGKLQIFSKWTRSDRLRLFQADLQVEGSFDKAVMGCDGVFHVAASMEFDINVKDNIVKRVVLTSSVSTITAKDSSGEWRPVVDESCQTPIHHVWNKKASGWVYVLSKLLSEETAFKFANENKIDLVSVITTTVAGPFLTSSVPSSIQVLLSPITGDSKFFSILSSVSNRMGSIALVHIEDICNAHIFLMENDRAQGQYICCVKSCPISEFIDHLKLEYPSSKMQTFEGENQSSVPSVISSEKLKDLGFNYKHGIEDIICQTIASCVDCGFLPPILK</sequence>
<comment type="caution">
    <text evidence="1">The sequence shown here is derived from an EMBL/GenBank/DDBJ whole genome shotgun (WGS) entry which is preliminary data.</text>
</comment>
<protein>
    <submittedName>
        <fullName evidence="1">Epimerase domain-containing protein</fullName>
    </submittedName>
</protein>
<name>A0ACB8NZH5_CITSI</name>
<proteinExistence type="predicted"/>